<dbReference type="WBParaSite" id="PTRK_0000749600.1">
    <property type="protein sequence ID" value="PTRK_0000749600.1"/>
    <property type="gene ID" value="PTRK_0000749600"/>
</dbReference>
<evidence type="ECO:0000313" key="1">
    <source>
        <dbReference type="Proteomes" id="UP000038045"/>
    </source>
</evidence>
<dbReference type="AlphaFoldDB" id="A0A0N4ZHV0"/>
<reference evidence="2" key="1">
    <citation type="submission" date="2017-02" db="UniProtKB">
        <authorList>
            <consortium name="WormBaseParasite"/>
        </authorList>
    </citation>
    <scope>IDENTIFICATION</scope>
</reference>
<accession>A0A0N4ZHV0</accession>
<evidence type="ECO:0000313" key="2">
    <source>
        <dbReference type="WBParaSite" id="PTRK_0000749600.1"/>
    </source>
</evidence>
<sequence>MLNDPAFKNICFWSKLSWEFVIADPGTFTKYFAKEFKLDSKNVNFSHVSKAYKIVELSTIYGQLIITRIKSKRNTWKLFPDHYGVGYPSLKNAGDSSLAGTILIGEEQKFLTRLKKKITKEIKTDKKKKNPCDNNIYKYPHIDVKRLKMDGQK</sequence>
<organism evidence="1 2">
    <name type="scientific">Parastrongyloides trichosuri</name>
    <name type="common">Possum-specific nematode worm</name>
    <dbReference type="NCBI Taxonomy" id="131310"/>
    <lineage>
        <taxon>Eukaryota</taxon>
        <taxon>Metazoa</taxon>
        <taxon>Ecdysozoa</taxon>
        <taxon>Nematoda</taxon>
        <taxon>Chromadorea</taxon>
        <taxon>Rhabditida</taxon>
        <taxon>Tylenchina</taxon>
        <taxon>Panagrolaimomorpha</taxon>
        <taxon>Strongyloidoidea</taxon>
        <taxon>Strongyloididae</taxon>
        <taxon>Parastrongyloides</taxon>
    </lineage>
</organism>
<keyword evidence="1" id="KW-1185">Reference proteome</keyword>
<dbReference type="Proteomes" id="UP000038045">
    <property type="component" value="Unplaced"/>
</dbReference>
<proteinExistence type="predicted"/>
<name>A0A0N4ZHV0_PARTI</name>
<protein>
    <submittedName>
        <fullName evidence="2">Uncharacterized protein</fullName>
    </submittedName>
</protein>